<dbReference type="RefSeq" id="WP_175486300.1">
    <property type="nucleotide sequence ID" value="NZ_FOIE01000001.1"/>
</dbReference>
<dbReference type="Proteomes" id="UP000198507">
    <property type="component" value="Unassembled WGS sequence"/>
</dbReference>
<dbReference type="PRINTS" id="PR00368">
    <property type="entry name" value="FADPNR"/>
</dbReference>
<dbReference type="GO" id="GO:0016491">
    <property type="term" value="F:oxidoreductase activity"/>
    <property type="evidence" value="ECO:0007669"/>
    <property type="project" value="UniProtKB-KW"/>
</dbReference>
<evidence type="ECO:0000256" key="4">
    <source>
        <dbReference type="ARBA" id="ARBA00039159"/>
    </source>
</evidence>
<reference evidence="10" key="1">
    <citation type="submission" date="2016-10" db="EMBL/GenBank/DDBJ databases">
        <authorList>
            <person name="Varghese N."/>
            <person name="Submissions S."/>
        </authorList>
    </citation>
    <scope>NUCLEOTIDE SEQUENCE [LARGE SCALE GENOMIC DNA]</scope>
    <source>
        <strain evidence="10">DSM 44209</strain>
    </source>
</reference>
<dbReference type="PANTHER" id="PTHR43734">
    <property type="entry name" value="PHYTOENE DESATURASE"/>
    <property type="match status" value="1"/>
</dbReference>
<dbReference type="InterPro" id="IPR002937">
    <property type="entry name" value="Amino_oxidase"/>
</dbReference>
<evidence type="ECO:0000256" key="5">
    <source>
        <dbReference type="ARBA" id="ARBA00041900"/>
    </source>
</evidence>
<evidence type="ECO:0000313" key="9">
    <source>
        <dbReference type="EMBL" id="SES78862.1"/>
    </source>
</evidence>
<keyword evidence="1" id="KW-0560">Oxidoreductase</keyword>
<evidence type="ECO:0000313" key="10">
    <source>
        <dbReference type="Proteomes" id="UP000198507"/>
    </source>
</evidence>
<evidence type="ECO:0000256" key="3">
    <source>
        <dbReference type="ARBA" id="ARBA00038194"/>
    </source>
</evidence>
<evidence type="ECO:0000256" key="7">
    <source>
        <dbReference type="ARBA" id="ARBA00048532"/>
    </source>
</evidence>
<evidence type="ECO:0000259" key="8">
    <source>
        <dbReference type="Pfam" id="PF01593"/>
    </source>
</evidence>
<feature type="domain" description="Amine oxidase" evidence="8">
    <location>
        <begin position="27"/>
        <end position="528"/>
    </location>
</feature>
<evidence type="ECO:0000256" key="1">
    <source>
        <dbReference type="ARBA" id="ARBA00023002"/>
    </source>
</evidence>
<protein>
    <recommendedName>
        <fullName evidence="4">4,4'-diaponeurosporene oxygenase</fullName>
    </recommendedName>
    <alternativeName>
        <fullName evidence="5">4,4'-diaponeurosporene oxidase</fullName>
    </alternativeName>
    <alternativeName>
        <fullName evidence="6">Carotenoid oxidase</fullName>
    </alternativeName>
</protein>
<keyword evidence="9" id="KW-0413">Isomerase</keyword>
<keyword evidence="10" id="KW-1185">Reference proteome</keyword>
<gene>
    <name evidence="9" type="ORF">SAMN04488546_0508</name>
</gene>
<evidence type="ECO:0000256" key="6">
    <source>
        <dbReference type="ARBA" id="ARBA00042619"/>
    </source>
</evidence>
<comment type="catalytic activity">
    <reaction evidence="7">
        <text>all-trans-4,4'-diaponeurosporene + 2 AH2 + 2 O2 = 4,4'-diaponeurosporenal + 2 A + 3 H2O</text>
        <dbReference type="Rhea" id="RHEA:56104"/>
        <dbReference type="ChEBI" id="CHEBI:13193"/>
        <dbReference type="ChEBI" id="CHEBI:15377"/>
        <dbReference type="ChEBI" id="CHEBI:15379"/>
        <dbReference type="ChEBI" id="CHEBI:17499"/>
        <dbReference type="ChEBI" id="CHEBI:62743"/>
        <dbReference type="ChEBI" id="CHEBI:79065"/>
    </reaction>
</comment>
<dbReference type="GO" id="GO:0016853">
    <property type="term" value="F:isomerase activity"/>
    <property type="evidence" value="ECO:0007669"/>
    <property type="project" value="UniProtKB-KW"/>
</dbReference>
<dbReference type="AlphaFoldDB" id="A0A1H9ZB65"/>
<name>A0A1H9ZB65_9ACTN</name>
<sequence length="540" mass="59223">MPGRPPAHHRPAPGRHHDVVVIGGGAGGLTATLTLAQQGARTLLLEKNPVVGGYAHGDGEQGFSWDHGGHILLAYRLGSPARQVFERLGIDQRVEMVPDRQTFQCVFPDGRTEIPADLTMAAEGLSRRHPAERAGIARLLLDMERMVTDLATVVPSFRIADTPGQRRPLDRVLEQFQRPWLGDAVAPLAGRLHLPGHTLLRYQNRTLQQMLDEHLRDPDLKATLSMLCVGIGTAPSELSAVIAAVFLVHALRPMWMPAGGFGQLAEVLREMFLDAGGTVVTGAEVQQVLVSRGRARGVLTGDGRGYTADAVVCASDARRLYTEQLPAHVVPRGLRTRVETMPTTPAFFQVQLGVDLDLSAPELDLKRLNFVYPSRDVDKSMANFPLGNVEEAAYYLYVATFHQPELAPHGMHSVKLECPTRLDSAGIDWDRDKEAVADVFVRRAEELIPGLREHVVVRRVYTPQDMVRRTRNADGAFAGWAFVPETLTRARPQQRSPLPGLYLAGHWTTPSAGLPWVVLSGYNTAGMVLADAGGHPRWTH</sequence>
<dbReference type="SUPFAM" id="SSF51905">
    <property type="entry name" value="FAD/NAD(P)-binding domain"/>
    <property type="match status" value="1"/>
</dbReference>
<dbReference type="Pfam" id="PF01593">
    <property type="entry name" value="Amino_oxidase"/>
    <property type="match status" value="1"/>
</dbReference>
<dbReference type="PRINTS" id="PR00411">
    <property type="entry name" value="PNDRDTASEI"/>
</dbReference>
<dbReference type="PANTHER" id="PTHR43734:SF7">
    <property type="entry name" value="4,4'-DIAPONEUROSPORENE OXYGENASE"/>
    <property type="match status" value="1"/>
</dbReference>
<proteinExistence type="inferred from homology"/>
<comment type="pathway">
    <text evidence="2">Carotenoid biosynthesis; staphyloxanthin biosynthesis; staphyloxanthin from farnesyl diphosphate: step 3/5.</text>
</comment>
<dbReference type="Gene3D" id="3.50.50.60">
    <property type="entry name" value="FAD/NAD(P)-binding domain"/>
    <property type="match status" value="2"/>
</dbReference>
<accession>A0A1H9ZB65</accession>
<evidence type="ECO:0000256" key="2">
    <source>
        <dbReference type="ARBA" id="ARBA00037901"/>
    </source>
</evidence>
<comment type="similarity">
    <text evidence="3">Belongs to the carotenoid/retinoid oxidoreductase family. CrtP subfamily.</text>
</comment>
<dbReference type="EMBL" id="FOIE01000001">
    <property type="protein sequence ID" value="SES78862.1"/>
    <property type="molecule type" value="Genomic_DNA"/>
</dbReference>
<dbReference type="InterPro" id="IPR036188">
    <property type="entry name" value="FAD/NAD-bd_sf"/>
</dbReference>
<organism evidence="9 10">
    <name type="scientific">Geodermatophilus poikilotrophus</name>
    <dbReference type="NCBI Taxonomy" id="1333667"/>
    <lineage>
        <taxon>Bacteria</taxon>
        <taxon>Bacillati</taxon>
        <taxon>Actinomycetota</taxon>
        <taxon>Actinomycetes</taxon>
        <taxon>Geodermatophilales</taxon>
        <taxon>Geodermatophilaceae</taxon>
        <taxon>Geodermatophilus</taxon>
    </lineage>
</organism>